<feature type="transmembrane region" description="Helical" evidence="6">
    <location>
        <begin position="81"/>
        <end position="98"/>
    </location>
</feature>
<keyword evidence="2" id="KW-1003">Cell membrane</keyword>
<reference evidence="8 9" key="1">
    <citation type="submission" date="2017-04" db="EMBL/GenBank/DDBJ databases">
        <title>Draft genome of the yeast Clavispora lusitaniae type strain CBS 6936.</title>
        <authorList>
            <person name="Durrens P."/>
            <person name="Klopp C."/>
            <person name="Biteau N."/>
            <person name="Fitton-Ouhabi V."/>
            <person name="Dementhon K."/>
            <person name="Accoceberry I."/>
            <person name="Sherman D.J."/>
            <person name="Noel T."/>
        </authorList>
    </citation>
    <scope>NUCLEOTIDE SEQUENCE [LARGE SCALE GENOMIC DNA]</scope>
    <source>
        <strain evidence="8 9">CBS 6936</strain>
    </source>
</reference>
<feature type="transmembrane region" description="Helical" evidence="6">
    <location>
        <begin position="41"/>
        <end position="61"/>
    </location>
</feature>
<proteinExistence type="predicted"/>
<dbReference type="InterPro" id="IPR052053">
    <property type="entry name" value="IM_YidH-like"/>
</dbReference>
<evidence type="ECO:0000313" key="9">
    <source>
        <dbReference type="Proteomes" id="UP000195602"/>
    </source>
</evidence>
<evidence type="ECO:0000256" key="4">
    <source>
        <dbReference type="ARBA" id="ARBA00022989"/>
    </source>
</evidence>
<evidence type="ECO:0000256" key="5">
    <source>
        <dbReference type="ARBA" id="ARBA00023136"/>
    </source>
</evidence>
<keyword evidence="5 6" id="KW-0472">Membrane</keyword>
<evidence type="ECO:0000256" key="3">
    <source>
        <dbReference type="ARBA" id="ARBA00022692"/>
    </source>
</evidence>
<dbReference type="AlphaFoldDB" id="A0AA91Q168"/>
<dbReference type="EMBL" id="LYUB02000005">
    <property type="protein sequence ID" value="OVF09489.1"/>
    <property type="molecule type" value="Genomic_DNA"/>
</dbReference>
<keyword evidence="4 6" id="KW-1133">Transmembrane helix</keyword>
<evidence type="ECO:0000313" key="8">
    <source>
        <dbReference type="EMBL" id="OVF09489.1"/>
    </source>
</evidence>
<gene>
    <name evidence="8" type="ORF">A9F13_05g03080</name>
</gene>
<dbReference type="InterPro" id="IPR003807">
    <property type="entry name" value="DUF202"/>
</dbReference>
<dbReference type="KEGG" id="clus:A9F13_05g03080"/>
<dbReference type="PANTHER" id="PTHR34187">
    <property type="entry name" value="FGR18P"/>
    <property type="match status" value="1"/>
</dbReference>
<dbReference type="GO" id="GO:0005886">
    <property type="term" value="C:plasma membrane"/>
    <property type="evidence" value="ECO:0007669"/>
    <property type="project" value="UniProtKB-SubCell"/>
</dbReference>
<accession>A0AA91Q168</accession>
<evidence type="ECO:0000256" key="6">
    <source>
        <dbReference type="SAM" id="Phobius"/>
    </source>
</evidence>
<evidence type="ECO:0000256" key="2">
    <source>
        <dbReference type="ARBA" id="ARBA00022475"/>
    </source>
</evidence>
<sequence length="139" mass="15317">MSYGSIEGADAPIRSLHQFSSVTLENKGSVARDHMANERTFLAWLRTSLSLVTIGIGVAQLLKIQKPDSLGRLQASWAKPLGASIICIGILTLFMGFSRYFRVQQMLLQTRYPVSRYSVSILITAVSALIISVLLVLYV</sequence>
<organism evidence="8 9">
    <name type="scientific">Clavispora lusitaniae</name>
    <name type="common">Candida lusitaniae</name>
    <dbReference type="NCBI Taxonomy" id="36911"/>
    <lineage>
        <taxon>Eukaryota</taxon>
        <taxon>Fungi</taxon>
        <taxon>Dikarya</taxon>
        <taxon>Ascomycota</taxon>
        <taxon>Saccharomycotina</taxon>
        <taxon>Pichiomycetes</taxon>
        <taxon>Metschnikowiaceae</taxon>
        <taxon>Clavispora</taxon>
    </lineage>
</organism>
<comment type="subcellular location">
    <subcellularLocation>
        <location evidence="1">Cell membrane</location>
        <topology evidence="1">Multi-pass membrane protein</topology>
    </subcellularLocation>
</comment>
<protein>
    <submittedName>
        <fullName evidence="8">1,3-beta-glucanosyltransferase</fullName>
    </submittedName>
</protein>
<dbReference type="PANTHER" id="PTHR34187:SF2">
    <property type="entry name" value="DUF202 DOMAIN-CONTAINING PROTEIN"/>
    <property type="match status" value="1"/>
</dbReference>
<dbReference type="Proteomes" id="UP000195602">
    <property type="component" value="Unassembled WGS sequence"/>
</dbReference>
<dbReference type="Pfam" id="PF02656">
    <property type="entry name" value="DUF202"/>
    <property type="match status" value="1"/>
</dbReference>
<evidence type="ECO:0000259" key="7">
    <source>
        <dbReference type="Pfam" id="PF02656"/>
    </source>
</evidence>
<name>A0AA91Q168_CLALS</name>
<evidence type="ECO:0000256" key="1">
    <source>
        <dbReference type="ARBA" id="ARBA00004651"/>
    </source>
</evidence>
<comment type="caution">
    <text evidence="8">The sequence shown here is derived from an EMBL/GenBank/DDBJ whole genome shotgun (WGS) entry which is preliminary data.</text>
</comment>
<feature type="domain" description="DUF202" evidence="7">
    <location>
        <begin position="32"/>
        <end position="106"/>
    </location>
</feature>
<feature type="transmembrane region" description="Helical" evidence="6">
    <location>
        <begin position="119"/>
        <end position="138"/>
    </location>
</feature>
<keyword evidence="3 6" id="KW-0812">Transmembrane</keyword>